<dbReference type="PANTHER" id="PTHR35038">
    <property type="entry name" value="DISSIMILATORY SULFITE REDUCTASE SIRA"/>
    <property type="match status" value="1"/>
</dbReference>
<protein>
    <recommendedName>
        <fullName evidence="4">Cytochrome c7-like domain-containing protein</fullName>
    </recommendedName>
</protein>
<evidence type="ECO:0000256" key="3">
    <source>
        <dbReference type="SAM" id="Phobius"/>
    </source>
</evidence>
<dbReference type="Pfam" id="PF14522">
    <property type="entry name" value="Cytochrome_C7"/>
    <property type="match status" value="1"/>
</dbReference>
<dbReference type="EMBL" id="CP036281">
    <property type="protein sequence ID" value="QDU82337.1"/>
    <property type="molecule type" value="Genomic_DNA"/>
</dbReference>
<dbReference type="KEGG" id="plon:Pla110_40920"/>
<proteinExistence type="predicted"/>
<sequence length="262" mass="29146">MDRIAVATKVVTKAFSDMYKSQTSQQRKRSRKQLMSIWSVRIGFVLLFLVAGTALTVLTLDPFRNGAASAEETTDDHTDVPDKADSAEPMLFPIEIRQPSGPPVIDLGLVDDNGNPVTATCGTCHTKRKPNPETKSASELKEFHGNLKMAHGNLNCLSCHNAENYDSLKLANGAKVEFKNVMKLCGQCHGPQMKDYENDVHGGMNGFWDRTRGPQKKNNCIDCHHPHTPQFPHMVPTFKPKDRFLNDGHTSESPHKSETPHE</sequence>
<organism evidence="5 6">
    <name type="scientific">Polystyrenella longa</name>
    <dbReference type="NCBI Taxonomy" id="2528007"/>
    <lineage>
        <taxon>Bacteria</taxon>
        <taxon>Pseudomonadati</taxon>
        <taxon>Planctomycetota</taxon>
        <taxon>Planctomycetia</taxon>
        <taxon>Planctomycetales</taxon>
        <taxon>Planctomycetaceae</taxon>
        <taxon>Polystyrenella</taxon>
    </lineage>
</organism>
<keyword evidence="6" id="KW-1185">Reference proteome</keyword>
<dbReference type="Gene3D" id="1.10.1130.10">
    <property type="entry name" value="Flavocytochrome C3, Chain A"/>
    <property type="match status" value="1"/>
</dbReference>
<gene>
    <name evidence="5" type="ORF">Pla110_40920</name>
</gene>
<evidence type="ECO:0000313" key="5">
    <source>
        <dbReference type="EMBL" id="QDU82337.1"/>
    </source>
</evidence>
<accession>A0A518CSY0</accession>
<feature type="domain" description="Cytochrome c7-like" evidence="4">
    <location>
        <begin position="145"/>
        <end position="225"/>
    </location>
</feature>
<evidence type="ECO:0000313" key="6">
    <source>
        <dbReference type="Proteomes" id="UP000317178"/>
    </source>
</evidence>
<dbReference type="AlphaFoldDB" id="A0A518CSY0"/>
<keyword evidence="3" id="KW-0472">Membrane</keyword>
<dbReference type="SUPFAM" id="SSF48695">
    <property type="entry name" value="Multiheme cytochromes"/>
    <property type="match status" value="1"/>
</dbReference>
<keyword evidence="3" id="KW-1133">Transmembrane helix</keyword>
<dbReference type="InterPro" id="IPR036280">
    <property type="entry name" value="Multihaem_cyt_sf"/>
</dbReference>
<dbReference type="InterPro" id="IPR029467">
    <property type="entry name" value="Cyt_c7-like"/>
</dbReference>
<dbReference type="InterPro" id="IPR051829">
    <property type="entry name" value="Multiheme_Cytochr_ET"/>
</dbReference>
<keyword evidence="3" id="KW-0812">Transmembrane</keyword>
<feature type="region of interest" description="Disordered" evidence="2">
    <location>
        <begin position="231"/>
        <end position="262"/>
    </location>
</feature>
<feature type="compositionally biased region" description="Basic and acidic residues" evidence="2">
    <location>
        <begin position="239"/>
        <end position="262"/>
    </location>
</feature>
<evidence type="ECO:0000259" key="4">
    <source>
        <dbReference type="Pfam" id="PF14522"/>
    </source>
</evidence>
<name>A0A518CSY0_9PLAN</name>
<evidence type="ECO:0000256" key="2">
    <source>
        <dbReference type="SAM" id="MobiDB-lite"/>
    </source>
</evidence>
<feature type="transmembrane region" description="Helical" evidence="3">
    <location>
        <begin position="38"/>
        <end position="60"/>
    </location>
</feature>
<dbReference type="Proteomes" id="UP000317178">
    <property type="component" value="Chromosome"/>
</dbReference>
<reference evidence="5 6" key="1">
    <citation type="submission" date="2019-02" db="EMBL/GenBank/DDBJ databases">
        <title>Deep-cultivation of Planctomycetes and their phenomic and genomic characterization uncovers novel biology.</title>
        <authorList>
            <person name="Wiegand S."/>
            <person name="Jogler M."/>
            <person name="Boedeker C."/>
            <person name="Pinto D."/>
            <person name="Vollmers J."/>
            <person name="Rivas-Marin E."/>
            <person name="Kohn T."/>
            <person name="Peeters S.H."/>
            <person name="Heuer A."/>
            <person name="Rast P."/>
            <person name="Oberbeckmann S."/>
            <person name="Bunk B."/>
            <person name="Jeske O."/>
            <person name="Meyerdierks A."/>
            <person name="Storesund J.E."/>
            <person name="Kallscheuer N."/>
            <person name="Luecker S."/>
            <person name="Lage O.M."/>
            <person name="Pohl T."/>
            <person name="Merkel B.J."/>
            <person name="Hornburger P."/>
            <person name="Mueller R.-W."/>
            <person name="Bruemmer F."/>
            <person name="Labrenz M."/>
            <person name="Spormann A.M."/>
            <person name="Op den Camp H."/>
            <person name="Overmann J."/>
            <person name="Amann R."/>
            <person name="Jetten M.S.M."/>
            <person name="Mascher T."/>
            <person name="Medema M.H."/>
            <person name="Devos D.P."/>
            <person name="Kaster A.-K."/>
            <person name="Ovreas L."/>
            <person name="Rohde M."/>
            <person name="Galperin M.Y."/>
            <person name="Jogler C."/>
        </authorList>
    </citation>
    <scope>NUCLEOTIDE SEQUENCE [LARGE SCALE GENOMIC DNA]</scope>
    <source>
        <strain evidence="5 6">Pla110</strain>
    </source>
</reference>
<keyword evidence="1" id="KW-0732">Signal</keyword>
<evidence type="ECO:0000256" key="1">
    <source>
        <dbReference type="ARBA" id="ARBA00022729"/>
    </source>
</evidence>